<proteinExistence type="inferred from homology"/>
<dbReference type="PANTHER" id="PTHR11662:SF446">
    <property type="entry name" value="SODIUM-DEPENDENT PHOSPHATE TRANSPORT PROTEIN 1, CHLOROPLASTIC"/>
    <property type="match status" value="1"/>
</dbReference>
<comment type="subcellular location">
    <subcellularLocation>
        <location evidence="1">Membrane</location>
        <topology evidence="1">Multi-pass membrane protein</topology>
    </subcellularLocation>
</comment>
<evidence type="ECO:0000256" key="2">
    <source>
        <dbReference type="ARBA" id="ARBA00022692"/>
    </source>
</evidence>
<feature type="transmembrane region" description="Helical" evidence="7">
    <location>
        <begin position="143"/>
        <end position="168"/>
    </location>
</feature>
<feature type="region of interest" description="Disordered" evidence="6">
    <location>
        <begin position="236"/>
        <end position="260"/>
    </location>
</feature>
<evidence type="ECO:0000256" key="5">
    <source>
        <dbReference type="ARBA" id="ARBA00024362"/>
    </source>
</evidence>
<dbReference type="Gene3D" id="1.20.1250.20">
    <property type="entry name" value="MFS general substrate transporter like domains"/>
    <property type="match status" value="2"/>
</dbReference>
<feature type="transmembrane region" description="Helical" evidence="7">
    <location>
        <begin position="50"/>
        <end position="75"/>
    </location>
</feature>
<dbReference type="InterPro" id="IPR036259">
    <property type="entry name" value="MFS_trans_sf"/>
</dbReference>
<evidence type="ECO:0000256" key="6">
    <source>
        <dbReference type="SAM" id="MobiDB-lite"/>
    </source>
</evidence>
<feature type="domain" description="Major facilitator superfamily (MFS) profile" evidence="8">
    <location>
        <begin position="48"/>
        <end position="463"/>
    </location>
</feature>
<dbReference type="EMBL" id="CAXHTA020000020">
    <property type="protein sequence ID" value="CAL5229147.1"/>
    <property type="molecule type" value="Genomic_DNA"/>
</dbReference>
<gene>
    <name evidence="9" type="primary">g12421</name>
    <name evidence="9" type="ORF">VP750_LOCUS11053</name>
</gene>
<accession>A0ABP1GBC2</accession>
<feature type="transmembrane region" description="Helical" evidence="7">
    <location>
        <begin position="272"/>
        <end position="293"/>
    </location>
</feature>
<reference evidence="9 10" key="1">
    <citation type="submission" date="2024-06" db="EMBL/GenBank/DDBJ databases">
        <authorList>
            <person name="Kraege A."/>
            <person name="Thomma B."/>
        </authorList>
    </citation>
    <scope>NUCLEOTIDE SEQUENCE [LARGE SCALE GENOMIC DNA]</scope>
</reference>
<feature type="transmembrane region" description="Helical" evidence="7">
    <location>
        <begin position="205"/>
        <end position="225"/>
    </location>
</feature>
<dbReference type="PANTHER" id="PTHR11662">
    <property type="entry name" value="SOLUTE CARRIER FAMILY 17"/>
    <property type="match status" value="1"/>
</dbReference>
<feature type="compositionally biased region" description="Polar residues" evidence="6">
    <location>
        <begin position="1"/>
        <end position="15"/>
    </location>
</feature>
<dbReference type="InterPro" id="IPR020846">
    <property type="entry name" value="MFS_dom"/>
</dbReference>
<dbReference type="SUPFAM" id="SSF103473">
    <property type="entry name" value="MFS general substrate transporter"/>
    <property type="match status" value="1"/>
</dbReference>
<keyword evidence="4 7" id="KW-0472">Membrane</keyword>
<dbReference type="Pfam" id="PF07690">
    <property type="entry name" value="MFS_1"/>
    <property type="match status" value="1"/>
</dbReference>
<feature type="transmembrane region" description="Helical" evidence="7">
    <location>
        <begin position="408"/>
        <end position="431"/>
    </location>
</feature>
<feature type="transmembrane region" description="Helical" evidence="7">
    <location>
        <begin position="346"/>
        <end position="366"/>
    </location>
</feature>
<keyword evidence="2 7" id="KW-0812">Transmembrane</keyword>
<protein>
    <submittedName>
        <fullName evidence="9">G12421 protein</fullName>
    </submittedName>
</protein>
<evidence type="ECO:0000313" key="9">
    <source>
        <dbReference type="EMBL" id="CAL5229147.1"/>
    </source>
</evidence>
<keyword evidence="3 7" id="KW-1133">Transmembrane helix</keyword>
<comment type="similarity">
    <text evidence="5">Belongs to the major facilitator superfamily. Sodium/anion cotransporter (TC 2.A.1.14) family.</text>
</comment>
<feature type="region of interest" description="Disordered" evidence="6">
    <location>
        <begin position="1"/>
        <end position="24"/>
    </location>
</feature>
<sequence length="466" mass="49847">MASVKGSQSSVWQSLKHTKGTRRASPCHARADIADVQGPSLAWSNPWVRAVAFFAGAMACASMHRVTFSVLAIPIRAEFGLSLPQMGILHSAVLAGYILGQMPLGVLADRIGGIPVMQSSLLLWTLVTGVTSLIRNLPQQQRFPALLAARAALGLAQACIMPATSAMAAKWVPEEYRARALTLIHSSFSLGTVFGMLATPQLVLAFGWPGALMGFTLLGLAWAVFGQWSLPEEGAKHRVGRKQEPDSVASERKGSHKDGVKKGEKTSMWFQIALLTWTHCVIGWGFFIFQFWIPTYLKTLGALDLESMGALSALPWAASALGGVVAGNIADWLQEARGWRAVRVRAFTQTLATLGPALSLLPLILFRTRTPMSLAVGCLAAFMGLQAFCYAGFHAYVQDVAPKDAGKLLALTNSASTLVGFAANLITGALAASRFGYTAVFGLTMAFYLASCLSWNAVMKGQKISL</sequence>
<name>A0ABP1GBC2_9CHLO</name>
<feature type="transmembrane region" description="Helical" evidence="7">
    <location>
        <begin position="120"/>
        <end position="137"/>
    </location>
</feature>
<feature type="transmembrane region" description="Helical" evidence="7">
    <location>
        <begin position="372"/>
        <end position="396"/>
    </location>
</feature>
<evidence type="ECO:0000256" key="3">
    <source>
        <dbReference type="ARBA" id="ARBA00022989"/>
    </source>
</evidence>
<dbReference type="InterPro" id="IPR050382">
    <property type="entry name" value="MFS_Na/Anion_cotransporter"/>
</dbReference>
<evidence type="ECO:0000256" key="7">
    <source>
        <dbReference type="SAM" id="Phobius"/>
    </source>
</evidence>
<keyword evidence="10" id="KW-1185">Reference proteome</keyword>
<dbReference type="InterPro" id="IPR011701">
    <property type="entry name" value="MFS"/>
</dbReference>
<dbReference type="Proteomes" id="UP001497392">
    <property type="component" value="Unassembled WGS sequence"/>
</dbReference>
<feature type="transmembrane region" description="Helical" evidence="7">
    <location>
        <begin position="313"/>
        <end position="334"/>
    </location>
</feature>
<evidence type="ECO:0000313" key="10">
    <source>
        <dbReference type="Proteomes" id="UP001497392"/>
    </source>
</evidence>
<comment type="caution">
    <text evidence="9">The sequence shown here is derived from an EMBL/GenBank/DDBJ whole genome shotgun (WGS) entry which is preliminary data.</text>
</comment>
<evidence type="ECO:0000256" key="4">
    <source>
        <dbReference type="ARBA" id="ARBA00023136"/>
    </source>
</evidence>
<organism evidence="9 10">
    <name type="scientific">Coccomyxa viridis</name>
    <dbReference type="NCBI Taxonomy" id="1274662"/>
    <lineage>
        <taxon>Eukaryota</taxon>
        <taxon>Viridiplantae</taxon>
        <taxon>Chlorophyta</taxon>
        <taxon>core chlorophytes</taxon>
        <taxon>Trebouxiophyceae</taxon>
        <taxon>Trebouxiophyceae incertae sedis</taxon>
        <taxon>Coccomyxaceae</taxon>
        <taxon>Coccomyxa</taxon>
    </lineage>
</organism>
<dbReference type="PROSITE" id="PS50850">
    <property type="entry name" value="MFS"/>
    <property type="match status" value="1"/>
</dbReference>
<evidence type="ECO:0000256" key="1">
    <source>
        <dbReference type="ARBA" id="ARBA00004141"/>
    </source>
</evidence>
<feature type="transmembrane region" description="Helical" evidence="7">
    <location>
        <begin position="437"/>
        <end position="458"/>
    </location>
</feature>
<evidence type="ECO:0000259" key="8">
    <source>
        <dbReference type="PROSITE" id="PS50850"/>
    </source>
</evidence>
<feature type="transmembrane region" description="Helical" evidence="7">
    <location>
        <begin position="87"/>
        <end position="108"/>
    </location>
</feature>